<evidence type="ECO:0000313" key="2">
    <source>
        <dbReference type="EMBL" id="PSN83007.1"/>
    </source>
</evidence>
<dbReference type="GO" id="GO:0005694">
    <property type="term" value="C:chromosome"/>
    <property type="evidence" value="ECO:0007669"/>
    <property type="project" value="TreeGrafter"/>
</dbReference>
<reference evidence="2 3" key="1">
    <citation type="submission" date="2017-04" db="EMBL/GenBank/DDBJ databases">
        <title>Novel microbial lineages endemic to geothermal iron-oxide mats fill important gaps in the evolutionary history of Archaea.</title>
        <authorList>
            <person name="Jay Z.J."/>
            <person name="Beam J.P."/>
            <person name="Dlakic M."/>
            <person name="Rusch D.B."/>
            <person name="Kozubal M.A."/>
            <person name="Inskeep W.P."/>
        </authorList>
    </citation>
    <scope>NUCLEOTIDE SEQUENCE [LARGE SCALE GENOMIC DNA]</scope>
    <source>
        <strain evidence="2">OSP_D</strain>
    </source>
</reference>
<gene>
    <name evidence="2" type="ORF">B9Q01_06270</name>
</gene>
<comment type="caution">
    <text evidence="2">The sequence shown here is derived from an EMBL/GenBank/DDBJ whole genome shotgun (WGS) entry which is preliminary data.</text>
</comment>
<dbReference type="PANTHER" id="PTHR33375">
    <property type="entry name" value="CHROMOSOME-PARTITIONING PROTEIN PARB-RELATED"/>
    <property type="match status" value="1"/>
</dbReference>
<dbReference type="SUPFAM" id="SSF110849">
    <property type="entry name" value="ParB/Sulfiredoxin"/>
    <property type="match status" value="1"/>
</dbReference>
<dbReference type="InterPro" id="IPR003115">
    <property type="entry name" value="ParB_N"/>
</dbReference>
<dbReference type="InterPro" id="IPR036086">
    <property type="entry name" value="ParB/Sulfiredoxin_sf"/>
</dbReference>
<organism evidence="2 3">
    <name type="scientific">Candidatus Marsarchaeota G1 archaeon OSP_D</name>
    <dbReference type="NCBI Taxonomy" id="1978155"/>
    <lineage>
        <taxon>Archaea</taxon>
        <taxon>Candidatus Marsarchaeota</taxon>
        <taxon>Candidatus Marsarchaeota group 1</taxon>
    </lineage>
</organism>
<dbReference type="Proteomes" id="UP000240880">
    <property type="component" value="Unassembled WGS sequence"/>
</dbReference>
<dbReference type="PANTHER" id="PTHR33375:SF1">
    <property type="entry name" value="CHROMOSOME-PARTITIONING PROTEIN PARB-RELATED"/>
    <property type="match status" value="1"/>
</dbReference>
<evidence type="ECO:0000259" key="1">
    <source>
        <dbReference type="SMART" id="SM00470"/>
    </source>
</evidence>
<evidence type="ECO:0000313" key="3">
    <source>
        <dbReference type="Proteomes" id="UP000240880"/>
    </source>
</evidence>
<dbReference type="InterPro" id="IPR050336">
    <property type="entry name" value="Chromosome_partition/occlusion"/>
</dbReference>
<feature type="domain" description="ParB-like N-terminal" evidence="1">
    <location>
        <begin position="127"/>
        <end position="214"/>
    </location>
</feature>
<proteinExistence type="predicted"/>
<name>A0A2R6A9K8_9ARCH</name>
<sequence>MSDSGVRALVHQDTLDKPEEVKALVYAIKGLRFKGAKVCLGFRVFYSEHALSKLLELVPKELTDVIETKVYTIGEIKRLRNGYFEGGLVFVQQDDEGTLYVYDPDTDGKVSLSHLTQNVLEPIYQVQNIPLEQIRLNEDLKYRAEYSIDELAENIKAFGLLNPLVVYRDKKVYRLLAGYRRYYAIKKLGWTSVPALVLNLPPESQEVVSFVENFFRAQPTKDEYKRLIALFLERGRVSSLYEFAKIAGIKHKSTFVRLLIETGLDANVEGFKEEENPFAKLVSALLKPQKSEKPVLDIEQIKSVLNESLKDTKSEGVALIELDLALVRSLYSWLNAQNQADFEKRFQELIRFILGSKCLVALAGEQKEEELKALFGEQFVAIFPNSLNKVL</sequence>
<dbReference type="GO" id="GO:0007059">
    <property type="term" value="P:chromosome segregation"/>
    <property type="evidence" value="ECO:0007669"/>
    <property type="project" value="TreeGrafter"/>
</dbReference>
<dbReference type="EMBL" id="NEXC01000041">
    <property type="protein sequence ID" value="PSN83007.1"/>
    <property type="molecule type" value="Genomic_DNA"/>
</dbReference>
<dbReference type="AlphaFoldDB" id="A0A2R6A9K8"/>
<accession>A0A2R6A9K8</accession>
<dbReference type="Gene3D" id="3.90.1530.10">
    <property type="entry name" value="Conserved hypothetical protein from pyrococcus furiosus pfu- 392566-001, ParB domain"/>
    <property type="match status" value="1"/>
</dbReference>
<dbReference type="SMART" id="SM00470">
    <property type="entry name" value="ParB"/>
    <property type="match status" value="1"/>
</dbReference>
<dbReference type="Pfam" id="PF02195">
    <property type="entry name" value="ParB_N"/>
    <property type="match status" value="1"/>
</dbReference>
<protein>
    <recommendedName>
        <fullName evidence="1">ParB-like N-terminal domain-containing protein</fullName>
    </recommendedName>
</protein>